<evidence type="ECO:0000256" key="3">
    <source>
        <dbReference type="ARBA" id="ARBA00023015"/>
    </source>
</evidence>
<dbReference type="InterPro" id="IPR003593">
    <property type="entry name" value="AAA+_ATPase"/>
</dbReference>
<keyword evidence="1" id="KW-0547">Nucleotide-binding</keyword>
<comment type="caution">
    <text evidence="7">The sequence shown here is derived from an EMBL/GenBank/DDBJ whole genome shotgun (WGS) entry which is preliminary data.</text>
</comment>
<dbReference type="EMBL" id="JBIHSF010000011">
    <property type="protein sequence ID" value="MFH0262527.1"/>
    <property type="molecule type" value="Genomic_DNA"/>
</dbReference>
<evidence type="ECO:0000256" key="4">
    <source>
        <dbReference type="ARBA" id="ARBA00023125"/>
    </source>
</evidence>
<dbReference type="CDD" id="cd00009">
    <property type="entry name" value="AAA"/>
    <property type="match status" value="1"/>
</dbReference>
<dbReference type="InterPro" id="IPR058031">
    <property type="entry name" value="AAA_lid_NorR"/>
</dbReference>
<dbReference type="Pfam" id="PF02954">
    <property type="entry name" value="HTH_8"/>
    <property type="match status" value="1"/>
</dbReference>
<dbReference type="PRINTS" id="PR01590">
    <property type="entry name" value="HTHFIS"/>
</dbReference>
<dbReference type="PROSITE" id="PS00688">
    <property type="entry name" value="SIGMA54_INTERACT_3"/>
    <property type="match status" value="1"/>
</dbReference>
<keyword evidence="5" id="KW-0804">Transcription</keyword>
<proteinExistence type="predicted"/>
<keyword evidence="8" id="KW-1185">Reference proteome</keyword>
<dbReference type="InterPro" id="IPR027417">
    <property type="entry name" value="P-loop_NTPase"/>
</dbReference>
<evidence type="ECO:0000313" key="7">
    <source>
        <dbReference type="EMBL" id="MFH0262527.1"/>
    </source>
</evidence>
<dbReference type="Gene3D" id="3.40.50.300">
    <property type="entry name" value="P-loop containing nucleotide triphosphate hydrolases"/>
    <property type="match status" value="1"/>
</dbReference>
<sequence>MTGLSGASKAIEVTNKRISQYAASDSEVLIQGETGVGKSRCARLIHDLSNRNRGPFVELNCGSIPRGLVESELFGHEKGAFTGAIKTHAGYIRRAHHGTLFLDEIGDMPLEVQAHLLHFLESKRIHSVGSDRDDLIDCRIIAATNESVETLIGRGEFRKDLFYRLNVLPITIPSLRERSEDILLLADEFLQFEIESLNIDNRTFSGSCYTVLRHYSWPGNIRELKNVIKRAVVLSHGQSIEPESLGIEVDTLFKVNDHKGMRSEMLEQVIRSHKFNMTAVARTLNISRPTLYRLIKKHNIQLDS</sequence>
<dbReference type="InterPro" id="IPR002197">
    <property type="entry name" value="HTH_Fis"/>
</dbReference>
<evidence type="ECO:0000256" key="1">
    <source>
        <dbReference type="ARBA" id="ARBA00022741"/>
    </source>
</evidence>
<dbReference type="Pfam" id="PF00158">
    <property type="entry name" value="Sigma54_activat"/>
    <property type="match status" value="1"/>
</dbReference>
<evidence type="ECO:0000256" key="5">
    <source>
        <dbReference type="ARBA" id="ARBA00023163"/>
    </source>
</evidence>
<accession>A0ABW7ILL8</accession>
<protein>
    <submittedName>
        <fullName evidence="7">Sigma-54 interaction domain-containing protein</fullName>
    </submittedName>
</protein>
<dbReference type="SUPFAM" id="SSF46689">
    <property type="entry name" value="Homeodomain-like"/>
    <property type="match status" value="1"/>
</dbReference>
<dbReference type="SMART" id="SM00382">
    <property type="entry name" value="AAA"/>
    <property type="match status" value="1"/>
</dbReference>
<reference evidence="7 8" key="1">
    <citation type="submission" date="2024-10" db="EMBL/GenBank/DDBJ databases">
        <authorList>
            <person name="Yibar A."/>
            <person name="Saticioglu I.B."/>
            <person name="Duman M."/>
            <person name="Ajmi N."/>
            <person name="Gurler F."/>
            <person name="Ay H."/>
            <person name="Onuk E."/>
            <person name="Guler S."/>
            <person name="Romalde J.L."/>
        </authorList>
    </citation>
    <scope>NUCLEOTIDE SEQUENCE [LARGE SCALE GENOMIC DNA]</scope>
    <source>
        <strain evidence="7 8">1-TCBS-B</strain>
    </source>
</reference>
<evidence type="ECO:0000313" key="8">
    <source>
        <dbReference type="Proteomes" id="UP001607125"/>
    </source>
</evidence>
<name>A0ABW7ILL8_9VIBR</name>
<keyword evidence="3" id="KW-0805">Transcription regulation</keyword>
<dbReference type="InterPro" id="IPR009057">
    <property type="entry name" value="Homeodomain-like_sf"/>
</dbReference>
<dbReference type="SUPFAM" id="SSF52540">
    <property type="entry name" value="P-loop containing nucleoside triphosphate hydrolases"/>
    <property type="match status" value="1"/>
</dbReference>
<dbReference type="Gene3D" id="1.10.10.60">
    <property type="entry name" value="Homeodomain-like"/>
    <property type="match status" value="1"/>
</dbReference>
<dbReference type="PANTHER" id="PTHR32071:SF117">
    <property type="entry name" value="PTS-DEPENDENT DIHYDROXYACETONE KINASE OPERON REGULATORY PROTEIN-RELATED"/>
    <property type="match status" value="1"/>
</dbReference>
<dbReference type="Gene3D" id="1.10.8.60">
    <property type="match status" value="1"/>
</dbReference>
<organism evidence="7 8">
    <name type="scientific">Vibrio barjaei</name>
    <dbReference type="NCBI Taxonomy" id="1676683"/>
    <lineage>
        <taxon>Bacteria</taxon>
        <taxon>Pseudomonadati</taxon>
        <taxon>Pseudomonadota</taxon>
        <taxon>Gammaproteobacteria</taxon>
        <taxon>Vibrionales</taxon>
        <taxon>Vibrionaceae</taxon>
        <taxon>Vibrio</taxon>
    </lineage>
</organism>
<dbReference type="Pfam" id="PF25601">
    <property type="entry name" value="AAA_lid_14"/>
    <property type="match status" value="1"/>
</dbReference>
<gene>
    <name evidence="7" type="ORF">ACGRH2_19260</name>
</gene>
<evidence type="ECO:0000256" key="2">
    <source>
        <dbReference type="ARBA" id="ARBA00022840"/>
    </source>
</evidence>
<dbReference type="InterPro" id="IPR025944">
    <property type="entry name" value="Sigma_54_int_dom_CS"/>
</dbReference>
<dbReference type="InterPro" id="IPR002078">
    <property type="entry name" value="Sigma_54_int"/>
</dbReference>
<dbReference type="RefSeq" id="WP_394629743.1">
    <property type="nucleotide sequence ID" value="NZ_JBIHSF010000011.1"/>
</dbReference>
<dbReference type="PROSITE" id="PS50045">
    <property type="entry name" value="SIGMA54_INTERACT_4"/>
    <property type="match status" value="1"/>
</dbReference>
<keyword evidence="4" id="KW-0238">DNA-binding</keyword>
<evidence type="ECO:0000259" key="6">
    <source>
        <dbReference type="PROSITE" id="PS50045"/>
    </source>
</evidence>
<dbReference type="Proteomes" id="UP001607125">
    <property type="component" value="Unassembled WGS sequence"/>
</dbReference>
<feature type="domain" description="Sigma-54 factor interaction" evidence="6">
    <location>
        <begin position="4"/>
        <end position="233"/>
    </location>
</feature>
<keyword evidence="2" id="KW-0067">ATP-binding</keyword>
<dbReference type="PANTHER" id="PTHR32071">
    <property type="entry name" value="TRANSCRIPTIONAL REGULATORY PROTEIN"/>
    <property type="match status" value="1"/>
</dbReference>